<keyword evidence="2" id="KW-0808">Transferase</keyword>
<gene>
    <name evidence="2" type="ORF">GCM10011617_14240</name>
</gene>
<name>A0A918VFM9_9SPHN</name>
<dbReference type="GO" id="GO:0008168">
    <property type="term" value="F:methyltransferase activity"/>
    <property type="evidence" value="ECO:0007669"/>
    <property type="project" value="UniProtKB-KW"/>
</dbReference>
<dbReference type="InterPro" id="IPR029063">
    <property type="entry name" value="SAM-dependent_MTases_sf"/>
</dbReference>
<dbReference type="Gene3D" id="3.40.50.150">
    <property type="entry name" value="Vaccinia Virus protein VP39"/>
    <property type="match status" value="1"/>
</dbReference>
<dbReference type="SUPFAM" id="SSF53335">
    <property type="entry name" value="S-adenosyl-L-methionine-dependent methyltransferases"/>
    <property type="match status" value="1"/>
</dbReference>
<evidence type="ECO:0000259" key="1">
    <source>
        <dbReference type="Pfam" id="PF13847"/>
    </source>
</evidence>
<feature type="domain" description="Methyltransferase" evidence="1">
    <location>
        <begin position="72"/>
        <end position="180"/>
    </location>
</feature>
<reference evidence="2" key="1">
    <citation type="journal article" date="2014" name="Int. J. Syst. Evol. Microbiol.">
        <title>Complete genome sequence of Corynebacterium casei LMG S-19264T (=DSM 44701T), isolated from a smear-ripened cheese.</title>
        <authorList>
            <consortium name="US DOE Joint Genome Institute (JGI-PGF)"/>
            <person name="Walter F."/>
            <person name="Albersmeier A."/>
            <person name="Kalinowski J."/>
            <person name="Ruckert C."/>
        </authorList>
    </citation>
    <scope>NUCLEOTIDE SEQUENCE</scope>
    <source>
        <strain evidence="2">KCTC 32422</strain>
    </source>
</reference>
<reference evidence="2" key="2">
    <citation type="submission" date="2020-09" db="EMBL/GenBank/DDBJ databases">
        <authorList>
            <person name="Sun Q."/>
            <person name="Kim S."/>
        </authorList>
    </citation>
    <scope>NUCLEOTIDE SEQUENCE</scope>
    <source>
        <strain evidence="2">KCTC 32422</strain>
    </source>
</reference>
<dbReference type="AlphaFoldDB" id="A0A918VFM9"/>
<sequence>MRPLAALLGAVLALAGCTQSPDDNADRPETSREFPRAYRPVSALGAYEVSTEDQRDDRGEAQVVMDLAQIGAGTTVADIGAGEGYYTVRLAERVGAKGRVLAVDIDPGAIQRLGQRIERERLDNVSIKTGAPDDPRLPESSFDRIFLVHMYHEVGEPYAFLWRLRPALRPGGQVIVVDIDRPTDQHGIPPALLFCEFQAVGFRLVEFVRKPELKGYYAQFEAIGDRPEPAAIKPCNTAQGKTGAQ</sequence>
<dbReference type="PROSITE" id="PS51257">
    <property type="entry name" value="PROKAR_LIPOPROTEIN"/>
    <property type="match status" value="1"/>
</dbReference>
<dbReference type="Pfam" id="PF13847">
    <property type="entry name" value="Methyltransf_31"/>
    <property type="match status" value="1"/>
</dbReference>
<dbReference type="RefSeq" id="WP_229822188.1">
    <property type="nucleotide sequence ID" value="NZ_BMZD01000003.1"/>
</dbReference>
<evidence type="ECO:0000313" key="2">
    <source>
        <dbReference type="EMBL" id="GGZ95331.1"/>
    </source>
</evidence>
<dbReference type="Proteomes" id="UP000634139">
    <property type="component" value="Unassembled WGS sequence"/>
</dbReference>
<keyword evidence="2" id="KW-0489">Methyltransferase</keyword>
<dbReference type="CDD" id="cd02440">
    <property type="entry name" value="AdoMet_MTases"/>
    <property type="match status" value="1"/>
</dbReference>
<dbReference type="InterPro" id="IPR025714">
    <property type="entry name" value="Methyltranfer_dom"/>
</dbReference>
<dbReference type="PANTHER" id="PTHR43861">
    <property type="entry name" value="TRANS-ACONITATE 2-METHYLTRANSFERASE-RELATED"/>
    <property type="match status" value="1"/>
</dbReference>
<dbReference type="GO" id="GO:0032259">
    <property type="term" value="P:methylation"/>
    <property type="evidence" value="ECO:0007669"/>
    <property type="project" value="UniProtKB-KW"/>
</dbReference>
<dbReference type="EMBL" id="BMZD01000003">
    <property type="protein sequence ID" value="GGZ95331.1"/>
    <property type="molecule type" value="Genomic_DNA"/>
</dbReference>
<organism evidence="2 3">
    <name type="scientific">Novosphingobium arvoryzae</name>
    <dbReference type="NCBI Taxonomy" id="1256514"/>
    <lineage>
        <taxon>Bacteria</taxon>
        <taxon>Pseudomonadati</taxon>
        <taxon>Pseudomonadota</taxon>
        <taxon>Alphaproteobacteria</taxon>
        <taxon>Sphingomonadales</taxon>
        <taxon>Sphingomonadaceae</taxon>
        <taxon>Novosphingobium</taxon>
    </lineage>
</organism>
<keyword evidence="3" id="KW-1185">Reference proteome</keyword>
<proteinExistence type="predicted"/>
<comment type="caution">
    <text evidence="2">The sequence shown here is derived from an EMBL/GenBank/DDBJ whole genome shotgun (WGS) entry which is preliminary data.</text>
</comment>
<protein>
    <submittedName>
        <fullName evidence="2">Methyltransferase type 11</fullName>
    </submittedName>
</protein>
<evidence type="ECO:0000313" key="3">
    <source>
        <dbReference type="Proteomes" id="UP000634139"/>
    </source>
</evidence>
<accession>A0A918VFM9</accession>